<feature type="compositionally biased region" description="Basic and acidic residues" evidence="2">
    <location>
        <begin position="37"/>
        <end position="47"/>
    </location>
</feature>
<proteinExistence type="predicted"/>
<evidence type="ECO:0000256" key="1">
    <source>
        <dbReference type="SAM" id="Coils"/>
    </source>
</evidence>
<dbReference type="Proteomes" id="UP000829291">
    <property type="component" value="Chromosome 1"/>
</dbReference>
<evidence type="ECO:0000256" key="2">
    <source>
        <dbReference type="SAM" id="MobiDB-lite"/>
    </source>
</evidence>
<dbReference type="GeneID" id="124296626"/>
<organism evidence="3 4">
    <name type="scientific">Neodiprion lecontei</name>
    <name type="common">Redheaded pine sawfly</name>
    <dbReference type="NCBI Taxonomy" id="441921"/>
    <lineage>
        <taxon>Eukaryota</taxon>
        <taxon>Metazoa</taxon>
        <taxon>Ecdysozoa</taxon>
        <taxon>Arthropoda</taxon>
        <taxon>Hexapoda</taxon>
        <taxon>Insecta</taxon>
        <taxon>Pterygota</taxon>
        <taxon>Neoptera</taxon>
        <taxon>Endopterygota</taxon>
        <taxon>Hymenoptera</taxon>
        <taxon>Tenthredinoidea</taxon>
        <taxon>Diprionidae</taxon>
        <taxon>Diprioninae</taxon>
        <taxon>Neodiprion</taxon>
    </lineage>
</organism>
<gene>
    <name evidence="4" type="primary">LOC124296626</name>
</gene>
<name>A0ABM3GQU4_NEOLC</name>
<evidence type="ECO:0000313" key="4">
    <source>
        <dbReference type="RefSeq" id="XP_046602643.1"/>
    </source>
</evidence>
<feature type="compositionally biased region" description="Acidic residues" evidence="2">
    <location>
        <begin position="1"/>
        <end position="20"/>
    </location>
</feature>
<feature type="coiled-coil region" evidence="1">
    <location>
        <begin position="277"/>
        <end position="304"/>
    </location>
</feature>
<feature type="coiled-coil region" evidence="1">
    <location>
        <begin position="379"/>
        <end position="496"/>
    </location>
</feature>
<keyword evidence="1" id="KW-0175">Coiled coil</keyword>
<evidence type="ECO:0000313" key="3">
    <source>
        <dbReference type="Proteomes" id="UP000829291"/>
    </source>
</evidence>
<sequence length="645" mass="74510">MSWTSLDEDGTTSSSDEEEDLAKGDNNPARRMNRMIENIEKEGKKLPDSGLGEGLQVKESHSYFSQNQGPNPLIQNSDNEILSEKAARSQLEFQTILTSKDEHIRTLQKLVNGQREQLYHFLNMSMKKETLLELKKTCRETEALSQNENMCMALDKFKYDNNLPTEQTLVRKDVSKTLLGLERLMRHQVRLVKAMGLGVIDEDLEGTSNSVQISCLRRENEFTDVQRLSKGTKNIQRKIRMLKIQLKKLALIEEERIDLVERVYSIPPDQRQYYAHLAVIEREKSQLLCEIDKLRENYRNHKQKCCLLEGTDMVLSGNNDNKVLIEGIDPNNIKTGSRTHLELPDMVKRGELSMVAMTKVEKEKLSSDFVKLYNENAEISERLKNFDEVKQERDDLKREIEVLVENCLRLQGEVKALRMASRSNDLLEELRQACLEREQLRTKLDRVTKEGPGVFRIFGETTSKVAEERDQLRLKVAELEEVRAAHIALLDRSEKNPNIVSTLDRDTYKYMSKQLQHLRETEKQRERLVLEISRYKYALLRQEEEVKDLVDTVDKLMDHIKTLRINTDVNPAKGTPEGPEVIAVLNSAEEKRLDMIRNRIRYDTLKTAPPDEATLSESTPEKTTFINSLKSFLGLDNNSMAKTID</sequence>
<feature type="region of interest" description="Disordered" evidence="2">
    <location>
        <begin position="1"/>
        <end position="53"/>
    </location>
</feature>
<dbReference type="RefSeq" id="XP_046602643.1">
    <property type="nucleotide sequence ID" value="XM_046746687.1"/>
</dbReference>
<reference evidence="4" key="1">
    <citation type="submission" date="2025-08" db="UniProtKB">
        <authorList>
            <consortium name="RefSeq"/>
        </authorList>
    </citation>
    <scope>IDENTIFICATION</scope>
    <source>
        <tissue evidence="4">Thorax and Abdomen</tissue>
    </source>
</reference>
<protein>
    <submittedName>
        <fullName evidence="4">CAP-Gly domain-containing linker protein 1-like</fullName>
    </submittedName>
</protein>
<accession>A0ABM3GQU4</accession>
<keyword evidence="3" id="KW-1185">Reference proteome</keyword>